<name>A0ACC4CC68_POPAL</name>
<evidence type="ECO:0000313" key="2">
    <source>
        <dbReference type="Proteomes" id="UP000309997"/>
    </source>
</evidence>
<accession>A0ACC4CC68</accession>
<dbReference type="Proteomes" id="UP000309997">
    <property type="component" value="Unassembled WGS sequence"/>
</dbReference>
<keyword evidence="2" id="KW-1185">Reference proteome</keyword>
<reference evidence="1 2" key="1">
    <citation type="journal article" date="2024" name="Plant Biotechnol. J.">
        <title>Genome and CRISPR/Cas9 system of a widespread forest tree (Populus alba) in the world.</title>
        <authorList>
            <person name="Liu Y.J."/>
            <person name="Jiang P.F."/>
            <person name="Han X.M."/>
            <person name="Li X.Y."/>
            <person name="Wang H.M."/>
            <person name="Wang Y.J."/>
            <person name="Wang X.X."/>
            <person name="Zeng Q.Y."/>
        </authorList>
    </citation>
    <scope>NUCLEOTIDE SEQUENCE [LARGE SCALE GENOMIC DNA]</scope>
    <source>
        <strain evidence="2">cv. PAL-ZL1</strain>
    </source>
</reference>
<proteinExistence type="predicted"/>
<dbReference type="EMBL" id="RCHU02000005">
    <property type="protein sequence ID" value="KAL3592233.1"/>
    <property type="molecule type" value="Genomic_DNA"/>
</dbReference>
<organism evidence="1 2">
    <name type="scientific">Populus alba</name>
    <name type="common">White poplar</name>
    <dbReference type="NCBI Taxonomy" id="43335"/>
    <lineage>
        <taxon>Eukaryota</taxon>
        <taxon>Viridiplantae</taxon>
        <taxon>Streptophyta</taxon>
        <taxon>Embryophyta</taxon>
        <taxon>Tracheophyta</taxon>
        <taxon>Spermatophyta</taxon>
        <taxon>Magnoliopsida</taxon>
        <taxon>eudicotyledons</taxon>
        <taxon>Gunneridae</taxon>
        <taxon>Pentapetalae</taxon>
        <taxon>rosids</taxon>
        <taxon>fabids</taxon>
        <taxon>Malpighiales</taxon>
        <taxon>Salicaceae</taxon>
        <taxon>Saliceae</taxon>
        <taxon>Populus</taxon>
    </lineage>
</organism>
<gene>
    <name evidence="1" type="ORF">D5086_010873</name>
</gene>
<comment type="caution">
    <text evidence="1">The sequence shown here is derived from an EMBL/GenBank/DDBJ whole genome shotgun (WGS) entry which is preliminary data.</text>
</comment>
<evidence type="ECO:0000313" key="1">
    <source>
        <dbReference type="EMBL" id="KAL3592233.1"/>
    </source>
</evidence>
<protein>
    <submittedName>
        <fullName evidence="1">Uncharacterized protein</fullName>
    </submittedName>
</protein>
<sequence>MSSLAGVVAAGAIEVAGEELRWLGKRKLLDMKNGSACCGLWLVKRKWGMKELDGNACDVLAVMACGWRKSVAGLLWFKGVAGAKAGR</sequence>